<evidence type="ECO:0000313" key="10">
    <source>
        <dbReference type="Proteomes" id="UP000516173"/>
    </source>
</evidence>
<dbReference type="EMBL" id="AP023396">
    <property type="protein sequence ID" value="BCK55825.1"/>
    <property type="molecule type" value="Genomic_DNA"/>
</dbReference>
<protein>
    <recommendedName>
        <fullName evidence="8">Anti-sigma-K factor RskA N-terminal domain-containing protein</fullName>
    </recommendedName>
</protein>
<evidence type="ECO:0000259" key="8">
    <source>
        <dbReference type="Pfam" id="PF22618"/>
    </source>
</evidence>
<dbReference type="RefSeq" id="WP_280332361.1">
    <property type="nucleotide sequence ID" value="NZ_JARWPS010000037.1"/>
</dbReference>
<feature type="domain" description="Anti-sigma-K factor RskA N-terminal" evidence="8">
    <location>
        <begin position="8"/>
        <end position="39"/>
    </location>
</feature>
<comment type="subcellular location">
    <subcellularLocation>
        <location evidence="1">Cell membrane</location>
        <topology evidence="1">Single-pass membrane protein</topology>
    </subcellularLocation>
</comment>
<sequence>MTCPAGMHDLTAPYVLDALPDEERTAFEAHLRECPCCRREIGELGGTVARLAAAWAQPPSEELRARVLRRIEATPQQPVARRPAHSASPVSTRARRAGSG</sequence>
<organism evidence="9 10">
    <name type="scientific">Nocardia wallacei</name>
    <dbReference type="NCBI Taxonomy" id="480035"/>
    <lineage>
        <taxon>Bacteria</taxon>
        <taxon>Bacillati</taxon>
        <taxon>Actinomycetota</taxon>
        <taxon>Actinomycetes</taxon>
        <taxon>Mycobacteriales</taxon>
        <taxon>Nocardiaceae</taxon>
        <taxon>Nocardia</taxon>
    </lineage>
</organism>
<evidence type="ECO:0000256" key="6">
    <source>
        <dbReference type="ARBA" id="ARBA00023163"/>
    </source>
</evidence>
<keyword evidence="10" id="KW-1185">Reference proteome</keyword>
<dbReference type="GO" id="GO:0005886">
    <property type="term" value="C:plasma membrane"/>
    <property type="evidence" value="ECO:0007669"/>
    <property type="project" value="UniProtKB-SubCell"/>
</dbReference>
<evidence type="ECO:0000313" key="9">
    <source>
        <dbReference type="EMBL" id="BCK55825.1"/>
    </source>
</evidence>
<dbReference type="InterPro" id="IPR041916">
    <property type="entry name" value="Anti_sigma_zinc_sf"/>
</dbReference>
<dbReference type="Proteomes" id="UP000516173">
    <property type="component" value="Chromosome"/>
</dbReference>
<dbReference type="InterPro" id="IPR051474">
    <property type="entry name" value="Anti-sigma-K/W_factor"/>
</dbReference>
<dbReference type="AlphaFoldDB" id="A0A7G1KKM8"/>
<accession>A0A7G1KKM8</accession>
<evidence type="ECO:0000256" key="4">
    <source>
        <dbReference type="ARBA" id="ARBA00023015"/>
    </source>
</evidence>
<evidence type="ECO:0000256" key="1">
    <source>
        <dbReference type="ARBA" id="ARBA00004162"/>
    </source>
</evidence>
<dbReference type="KEGG" id="nwl:NWFMUON74_35970"/>
<keyword evidence="3" id="KW-1133">Transmembrane helix</keyword>
<dbReference type="Gene3D" id="1.10.10.1320">
    <property type="entry name" value="Anti-sigma factor, zinc-finger domain"/>
    <property type="match status" value="1"/>
</dbReference>
<keyword evidence="6" id="KW-0804">Transcription</keyword>
<dbReference type="InterPro" id="IPR053877">
    <property type="entry name" value="RskA_N"/>
</dbReference>
<evidence type="ECO:0000256" key="2">
    <source>
        <dbReference type="ARBA" id="ARBA00022692"/>
    </source>
</evidence>
<keyword evidence="5" id="KW-0472">Membrane</keyword>
<dbReference type="Pfam" id="PF22618">
    <property type="entry name" value="RskA_N"/>
    <property type="match status" value="1"/>
</dbReference>
<reference evidence="9 10" key="1">
    <citation type="submission" date="2020-08" db="EMBL/GenBank/DDBJ databases">
        <title>Genome Sequencing of Nocardia wallacei strain FMUON74 and assembly.</title>
        <authorList>
            <person name="Toyokawa M."/>
            <person name="Uesaka K."/>
        </authorList>
    </citation>
    <scope>NUCLEOTIDE SEQUENCE [LARGE SCALE GENOMIC DNA]</scope>
    <source>
        <strain evidence="9 10">FMUON74</strain>
    </source>
</reference>
<dbReference type="GO" id="GO:0006417">
    <property type="term" value="P:regulation of translation"/>
    <property type="evidence" value="ECO:0007669"/>
    <property type="project" value="TreeGrafter"/>
</dbReference>
<gene>
    <name evidence="9" type="ORF">NWFMUON74_35970</name>
</gene>
<keyword evidence="4" id="KW-0805">Transcription regulation</keyword>
<evidence type="ECO:0000256" key="7">
    <source>
        <dbReference type="SAM" id="MobiDB-lite"/>
    </source>
</evidence>
<dbReference type="PANTHER" id="PTHR37461:SF1">
    <property type="entry name" value="ANTI-SIGMA-K FACTOR RSKA"/>
    <property type="match status" value="1"/>
</dbReference>
<evidence type="ECO:0000256" key="3">
    <source>
        <dbReference type="ARBA" id="ARBA00022989"/>
    </source>
</evidence>
<keyword evidence="2" id="KW-0812">Transmembrane</keyword>
<proteinExistence type="predicted"/>
<name>A0A7G1KKM8_9NOCA</name>
<dbReference type="PANTHER" id="PTHR37461">
    <property type="entry name" value="ANTI-SIGMA-K FACTOR RSKA"/>
    <property type="match status" value="1"/>
</dbReference>
<feature type="region of interest" description="Disordered" evidence="7">
    <location>
        <begin position="73"/>
        <end position="100"/>
    </location>
</feature>
<evidence type="ECO:0000256" key="5">
    <source>
        <dbReference type="ARBA" id="ARBA00023136"/>
    </source>
</evidence>
<dbReference type="GO" id="GO:0016989">
    <property type="term" value="F:sigma factor antagonist activity"/>
    <property type="evidence" value="ECO:0007669"/>
    <property type="project" value="TreeGrafter"/>
</dbReference>